<accession>A0A501WKU4</accession>
<dbReference type="InterPro" id="IPR036874">
    <property type="entry name" value="Carbonic_anhydrase_sf"/>
</dbReference>
<dbReference type="Pfam" id="PF00484">
    <property type="entry name" value="Pro_CA"/>
    <property type="match status" value="1"/>
</dbReference>
<dbReference type="Gene3D" id="3.40.1050.10">
    <property type="entry name" value="Carbonic anhydrase"/>
    <property type="match status" value="1"/>
</dbReference>
<feature type="chain" id="PRO_5021314979" description="Carbonic anhydrase" evidence="10">
    <location>
        <begin position="30"/>
        <end position="240"/>
    </location>
</feature>
<name>A0A501WKU4_9RHOB</name>
<evidence type="ECO:0000256" key="5">
    <source>
        <dbReference type="ARBA" id="ARBA00023239"/>
    </source>
</evidence>
<dbReference type="FunFam" id="3.40.1050.10:FF:000006">
    <property type="entry name" value="Carbonic anhydrase"/>
    <property type="match status" value="1"/>
</dbReference>
<organism evidence="11 12">
    <name type="scientific">Amaricoccus solimangrovi</name>
    <dbReference type="NCBI Taxonomy" id="2589815"/>
    <lineage>
        <taxon>Bacteria</taxon>
        <taxon>Pseudomonadati</taxon>
        <taxon>Pseudomonadota</taxon>
        <taxon>Alphaproteobacteria</taxon>
        <taxon>Rhodobacterales</taxon>
        <taxon>Paracoccaceae</taxon>
        <taxon>Amaricoccus</taxon>
    </lineage>
</organism>
<reference evidence="11 12" key="1">
    <citation type="submission" date="2019-06" db="EMBL/GenBank/DDBJ databases">
        <title>A novel bacterium of genus Amaricoccus, isolated from marine sediment.</title>
        <authorList>
            <person name="Huang H."/>
            <person name="Mo K."/>
            <person name="Hu Y."/>
        </authorList>
    </citation>
    <scope>NUCLEOTIDE SEQUENCE [LARGE SCALE GENOMIC DNA]</scope>
    <source>
        <strain evidence="11 12">HB172011</strain>
    </source>
</reference>
<sequence length="240" mass="24598">MSHSGTTRRGALFGSVAGLAALTAGTARAEQAAHTASHPVTTQLTADEALALLKEGNASFETDAPYRGAIGRKRRLELAAGQMPFAVLVGCSDSRVSPELLFGRGLGELFIIRVAGNTVDIPALGSIEYAVGPLGVPLVVVLGHERCGAVQAAIGVVEENAEFPGRIGEMVEPILPAVLAARGMEGDLIANSVAANVRRVVASIADQSPIVREGVAAGKVKVVGAVYDLDDGHVSFLGEA</sequence>
<dbReference type="SMART" id="SM00947">
    <property type="entry name" value="Pro_CA"/>
    <property type="match status" value="1"/>
</dbReference>
<evidence type="ECO:0000256" key="2">
    <source>
        <dbReference type="ARBA" id="ARBA00012925"/>
    </source>
</evidence>
<keyword evidence="12" id="KW-1185">Reference proteome</keyword>
<evidence type="ECO:0000256" key="7">
    <source>
        <dbReference type="ARBA" id="ARBA00048348"/>
    </source>
</evidence>
<dbReference type="EC" id="4.2.1.1" evidence="2 9"/>
<protein>
    <recommendedName>
        <fullName evidence="2 9">Carbonic anhydrase</fullName>
        <ecNumber evidence="2 9">4.2.1.1</ecNumber>
    </recommendedName>
    <alternativeName>
        <fullName evidence="9">Carbonate dehydratase</fullName>
    </alternativeName>
</protein>
<dbReference type="PROSITE" id="PS00705">
    <property type="entry name" value="PROK_CO2_ANHYDRASE_2"/>
    <property type="match status" value="1"/>
</dbReference>
<dbReference type="PROSITE" id="PS00704">
    <property type="entry name" value="PROK_CO2_ANHYDRASE_1"/>
    <property type="match status" value="1"/>
</dbReference>
<feature type="binding site" evidence="8">
    <location>
        <position position="147"/>
    </location>
    <ligand>
        <name>Zn(2+)</name>
        <dbReference type="ChEBI" id="CHEBI:29105"/>
    </ligand>
</feature>
<feature type="binding site" evidence="8">
    <location>
        <position position="91"/>
    </location>
    <ligand>
        <name>Zn(2+)</name>
        <dbReference type="ChEBI" id="CHEBI:29105"/>
    </ligand>
</feature>
<feature type="binding site" evidence="8">
    <location>
        <position position="93"/>
    </location>
    <ligand>
        <name>Zn(2+)</name>
        <dbReference type="ChEBI" id="CHEBI:29105"/>
    </ligand>
</feature>
<dbReference type="PROSITE" id="PS51318">
    <property type="entry name" value="TAT"/>
    <property type="match status" value="1"/>
</dbReference>
<dbReference type="AlphaFoldDB" id="A0A501WKU4"/>
<comment type="function">
    <text evidence="9">Reversible hydration of carbon dioxide.</text>
</comment>
<comment type="similarity">
    <text evidence="1 9">Belongs to the beta-class carbonic anhydrase family.</text>
</comment>
<dbReference type="OrthoDB" id="9797527at2"/>
<comment type="function">
    <text evidence="6">Catalyzes the reversible hydration of carbon dioxide to form bicarbonate.</text>
</comment>
<evidence type="ECO:0000256" key="10">
    <source>
        <dbReference type="SAM" id="SignalP"/>
    </source>
</evidence>
<gene>
    <name evidence="11" type="ORF">FJM51_11420</name>
</gene>
<dbReference type="Proteomes" id="UP000319255">
    <property type="component" value="Unassembled WGS sequence"/>
</dbReference>
<dbReference type="GO" id="GO:0008270">
    <property type="term" value="F:zinc ion binding"/>
    <property type="evidence" value="ECO:0007669"/>
    <property type="project" value="UniProtKB-UniRule"/>
</dbReference>
<evidence type="ECO:0000256" key="6">
    <source>
        <dbReference type="ARBA" id="ARBA00024993"/>
    </source>
</evidence>
<feature type="binding site" evidence="8">
    <location>
        <position position="144"/>
    </location>
    <ligand>
        <name>Zn(2+)</name>
        <dbReference type="ChEBI" id="CHEBI:29105"/>
    </ligand>
</feature>
<dbReference type="PANTHER" id="PTHR11002:SF79">
    <property type="entry name" value="CARBONIC ANHYDRASE 2"/>
    <property type="match status" value="1"/>
</dbReference>
<dbReference type="GO" id="GO:0015976">
    <property type="term" value="P:carbon utilization"/>
    <property type="evidence" value="ECO:0007669"/>
    <property type="project" value="InterPro"/>
</dbReference>
<evidence type="ECO:0000256" key="4">
    <source>
        <dbReference type="ARBA" id="ARBA00022833"/>
    </source>
</evidence>
<evidence type="ECO:0000256" key="1">
    <source>
        <dbReference type="ARBA" id="ARBA00006217"/>
    </source>
</evidence>
<evidence type="ECO:0000256" key="9">
    <source>
        <dbReference type="RuleBase" id="RU003956"/>
    </source>
</evidence>
<feature type="signal peptide" evidence="10">
    <location>
        <begin position="1"/>
        <end position="29"/>
    </location>
</feature>
<evidence type="ECO:0000313" key="11">
    <source>
        <dbReference type="EMBL" id="TPE50403.1"/>
    </source>
</evidence>
<dbReference type="EMBL" id="VFRP01000010">
    <property type="protein sequence ID" value="TPE50403.1"/>
    <property type="molecule type" value="Genomic_DNA"/>
</dbReference>
<keyword evidence="5 9" id="KW-0456">Lyase</keyword>
<evidence type="ECO:0000256" key="8">
    <source>
        <dbReference type="PIRSR" id="PIRSR601765-1"/>
    </source>
</evidence>
<keyword evidence="3 8" id="KW-0479">Metal-binding</keyword>
<evidence type="ECO:0000313" key="12">
    <source>
        <dbReference type="Proteomes" id="UP000319255"/>
    </source>
</evidence>
<comment type="catalytic activity">
    <reaction evidence="7 9">
        <text>hydrogencarbonate + H(+) = CO2 + H2O</text>
        <dbReference type="Rhea" id="RHEA:10748"/>
        <dbReference type="ChEBI" id="CHEBI:15377"/>
        <dbReference type="ChEBI" id="CHEBI:15378"/>
        <dbReference type="ChEBI" id="CHEBI:16526"/>
        <dbReference type="ChEBI" id="CHEBI:17544"/>
        <dbReference type="EC" id="4.2.1.1"/>
    </reaction>
</comment>
<dbReference type="RefSeq" id="WP_140454280.1">
    <property type="nucleotide sequence ID" value="NZ_VFRP01000010.1"/>
</dbReference>
<dbReference type="InterPro" id="IPR015892">
    <property type="entry name" value="Carbonic_anhydrase_CS"/>
</dbReference>
<dbReference type="CDD" id="cd03378">
    <property type="entry name" value="beta_CA_cladeC"/>
    <property type="match status" value="1"/>
</dbReference>
<dbReference type="InterPro" id="IPR006311">
    <property type="entry name" value="TAT_signal"/>
</dbReference>
<comment type="cofactor">
    <cofactor evidence="8">
        <name>Zn(2+)</name>
        <dbReference type="ChEBI" id="CHEBI:29105"/>
    </cofactor>
    <text evidence="8">Binds 1 zinc ion per subunit.</text>
</comment>
<keyword evidence="10" id="KW-0732">Signal</keyword>
<dbReference type="InterPro" id="IPR001765">
    <property type="entry name" value="Carbonic_anhydrase"/>
</dbReference>
<comment type="caution">
    <text evidence="11">The sequence shown here is derived from an EMBL/GenBank/DDBJ whole genome shotgun (WGS) entry which is preliminary data.</text>
</comment>
<proteinExistence type="inferred from homology"/>
<keyword evidence="4 8" id="KW-0862">Zinc</keyword>
<dbReference type="PANTHER" id="PTHR11002">
    <property type="entry name" value="CARBONIC ANHYDRASE"/>
    <property type="match status" value="1"/>
</dbReference>
<evidence type="ECO:0000256" key="3">
    <source>
        <dbReference type="ARBA" id="ARBA00022723"/>
    </source>
</evidence>
<dbReference type="GO" id="GO:0004089">
    <property type="term" value="F:carbonate dehydratase activity"/>
    <property type="evidence" value="ECO:0007669"/>
    <property type="project" value="UniProtKB-UniRule"/>
</dbReference>
<dbReference type="SUPFAM" id="SSF53056">
    <property type="entry name" value="beta-carbonic anhydrase, cab"/>
    <property type="match status" value="1"/>
</dbReference>